<dbReference type="GO" id="GO:0005886">
    <property type="term" value="C:plasma membrane"/>
    <property type="evidence" value="ECO:0007669"/>
    <property type="project" value="UniProtKB-SubCell"/>
</dbReference>
<evidence type="ECO:0000259" key="7">
    <source>
        <dbReference type="Pfam" id="PF22893"/>
    </source>
</evidence>
<feature type="transmembrane region" description="Helical" evidence="6">
    <location>
        <begin position="1205"/>
        <end position="1226"/>
    </location>
</feature>
<dbReference type="PANTHER" id="PTHR46494">
    <property type="entry name" value="CORA FAMILY METAL ION TRANSPORTER (EUROFUNG)"/>
    <property type="match status" value="1"/>
</dbReference>
<dbReference type="PANTHER" id="PTHR46494:SF1">
    <property type="entry name" value="CORA FAMILY METAL ION TRANSPORTER (EUROFUNG)"/>
    <property type="match status" value="1"/>
</dbReference>
<evidence type="ECO:0000256" key="4">
    <source>
        <dbReference type="ARBA" id="ARBA00023136"/>
    </source>
</evidence>
<dbReference type="InterPro" id="IPR045863">
    <property type="entry name" value="CorA_TM1_TM2"/>
</dbReference>
<feature type="domain" description="Ubiquitin-like" evidence="7">
    <location>
        <begin position="41"/>
        <end position="122"/>
    </location>
</feature>
<feature type="compositionally biased region" description="Acidic residues" evidence="5">
    <location>
        <begin position="168"/>
        <end position="197"/>
    </location>
</feature>
<comment type="subcellular location">
    <subcellularLocation>
        <location evidence="1">Cell membrane</location>
        <topology evidence="1">Multi-pass membrane protein</topology>
    </subcellularLocation>
</comment>
<dbReference type="Proteomes" id="UP000193144">
    <property type="component" value="Unassembled WGS sequence"/>
</dbReference>
<feature type="region of interest" description="Disordered" evidence="5">
    <location>
        <begin position="1350"/>
        <end position="1379"/>
    </location>
</feature>
<feature type="compositionally biased region" description="Pro residues" evidence="5">
    <location>
        <begin position="198"/>
        <end position="211"/>
    </location>
</feature>
<dbReference type="STRING" id="1231657.A0A1Y1ZZP8"/>
<dbReference type="InterPro" id="IPR002523">
    <property type="entry name" value="MgTranspt_CorA/ZnTranspt_ZntB"/>
</dbReference>
<feature type="compositionally biased region" description="Basic and acidic residues" evidence="5">
    <location>
        <begin position="150"/>
        <end position="167"/>
    </location>
</feature>
<feature type="region of interest" description="Disordered" evidence="5">
    <location>
        <begin position="1"/>
        <end position="31"/>
    </location>
</feature>
<evidence type="ECO:0000256" key="2">
    <source>
        <dbReference type="ARBA" id="ARBA00022692"/>
    </source>
</evidence>
<evidence type="ECO:0000256" key="1">
    <source>
        <dbReference type="ARBA" id="ARBA00004651"/>
    </source>
</evidence>
<dbReference type="InterPro" id="IPR054464">
    <property type="entry name" value="ULD_fung"/>
</dbReference>
<keyword evidence="9" id="KW-1185">Reference proteome</keyword>
<dbReference type="GO" id="GO:0000287">
    <property type="term" value="F:magnesium ion binding"/>
    <property type="evidence" value="ECO:0007669"/>
    <property type="project" value="TreeGrafter"/>
</dbReference>
<evidence type="ECO:0000313" key="8">
    <source>
        <dbReference type="EMBL" id="ORY15245.1"/>
    </source>
</evidence>
<keyword evidence="2 6" id="KW-0812">Transmembrane</keyword>
<evidence type="ECO:0000256" key="5">
    <source>
        <dbReference type="SAM" id="MobiDB-lite"/>
    </source>
</evidence>
<comment type="caution">
    <text evidence="8">The sequence shown here is derived from an EMBL/GenBank/DDBJ whole genome shotgun (WGS) entry which is preliminary data.</text>
</comment>
<evidence type="ECO:0000313" key="9">
    <source>
        <dbReference type="Proteomes" id="UP000193144"/>
    </source>
</evidence>
<dbReference type="GO" id="GO:0015095">
    <property type="term" value="F:magnesium ion transmembrane transporter activity"/>
    <property type="evidence" value="ECO:0007669"/>
    <property type="project" value="TreeGrafter"/>
</dbReference>
<dbReference type="GO" id="GO:0050897">
    <property type="term" value="F:cobalt ion binding"/>
    <property type="evidence" value="ECO:0007669"/>
    <property type="project" value="TreeGrafter"/>
</dbReference>
<reference evidence="8 9" key="1">
    <citation type="submission" date="2016-07" db="EMBL/GenBank/DDBJ databases">
        <title>Pervasive Adenine N6-methylation of Active Genes in Fungi.</title>
        <authorList>
            <consortium name="DOE Joint Genome Institute"/>
            <person name="Mondo S.J."/>
            <person name="Dannebaum R.O."/>
            <person name="Kuo R.C."/>
            <person name="Labutti K."/>
            <person name="Haridas S."/>
            <person name="Kuo A."/>
            <person name="Salamov A."/>
            <person name="Ahrendt S.R."/>
            <person name="Lipzen A."/>
            <person name="Sullivan W."/>
            <person name="Andreopoulos W.B."/>
            <person name="Clum A."/>
            <person name="Lindquist E."/>
            <person name="Daum C."/>
            <person name="Ramamoorthy G.K."/>
            <person name="Gryganskyi A."/>
            <person name="Culley D."/>
            <person name="Magnuson J.K."/>
            <person name="James T.Y."/>
            <person name="O'Malley M.A."/>
            <person name="Stajich J.E."/>
            <person name="Spatafora J.W."/>
            <person name="Visel A."/>
            <person name="Grigoriev I.V."/>
        </authorList>
    </citation>
    <scope>NUCLEOTIDE SEQUENCE [LARGE SCALE GENOMIC DNA]</scope>
    <source>
        <strain evidence="8 9">CBS 115471</strain>
    </source>
</reference>
<dbReference type="SUPFAM" id="SSF144083">
    <property type="entry name" value="Magnesium transport protein CorA, transmembrane region"/>
    <property type="match status" value="1"/>
</dbReference>
<dbReference type="OrthoDB" id="5430750at2759"/>
<organism evidence="8 9">
    <name type="scientific">Clohesyomyces aquaticus</name>
    <dbReference type="NCBI Taxonomy" id="1231657"/>
    <lineage>
        <taxon>Eukaryota</taxon>
        <taxon>Fungi</taxon>
        <taxon>Dikarya</taxon>
        <taxon>Ascomycota</taxon>
        <taxon>Pezizomycotina</taxon>
        <taxon>Dothideomycetes</taxon>
        <taxon>Pleosporomycetidae</taxon>
        <taxon>Pleosporales</taxon>
        <taxon>Lindgomycetaceae</taxon>
        <taxon>Clohesyomyces</taxon>
    </lineage>
</organism>
<dbReference type="EMBL" id="MCFA01000026">
    <property type="protein sequence ID" value="ORY15245.1"/>
    <property type="molecule type" value="Genomic_DNA"/>
</dbReference>
<name>A0A1Y1ZZP8_9PLEO</name>
<evidence type="ECO:0000256" key="6">
    <source>
        <dbReference type="SAM" id="Phobius"/>
    </source>
</evidence>
<feature type="region of interest" description="Disordered" evidence="5">
    <location>
        <begin position="768"/>
        <end position="822"/>
    </location>
</feature>
<dbReference type="Pfam" id="PF01544">
    <property type="entry name" value="CorA"/>
    <property type="match status" value="1"/>
</dbReference>
<proteinExistence type="predicted"/>
<protein>
    <recommendedName>
        <fullName evidence="7">Ubiquitin-like domain-containing protein</fullName>
    </recommendedName>
</protein>
<dbReference type="Pfam" id="PF22893">
    <property type="entry name" value="ULD_2"/>
    <property type="match status" value="1"/>
</dbReference>
<accession>A0A1Y1ZZP8</accession>
<feature type="region of interest" description="Disordered" evidence="5">
    <location>
        <begin position="150"/>
        <end position="246"/>
    </location>
</feature>
<gene>
    <name evidence="8" type="ORF">BCR34DRAFT_558931</name>
</gene>
<sequence length="1494" mass="170212">MSRPPEEGSGVASHVSGDRAPRQPLRDPHVDDVDATSTVLKSIVFTDHTAKRYVFPLEICKFWDEFKYLIEQVYSRIEDGKYSSDVSGEKFDIITNVGTIIMPTVWGNVVRPGLEVWIEFWESSDLSRNRREGRGRVLFSGIRPRSRVLERERDFPEPESIRRRQGSEGEDQDYILEVDEGDEDDSTTDSESEEESEAPPPPPPPPPPRTVIPPLDRDRNKLSFFGDATWPHQHPHLNQGPVTTNDDPLKIRSLQDMKRETLKILQARSVTEENRMSIQIHTLSGPEKSLTSSSVDVRWYHLQGDELDFAQFKNVCLTVDGLSQRLQRLVAKTLEKVEKENVKAFLDGLFIEPGTVLRGDESEQKDSQSVIFSCVPYFDIQVQPKLASAKKDRLFPPRSLMQSYYPYEPLRERDLEQAFNKFGNGSSNSIMYVPVLWVMNIGAHAVVTCGYKPLSSEFVKSITIVREDIKASSLTLNEQPDSTRAKDMASIKLTDWTGRVLIYSLDECKTYFEMEQRLRELRFTSWSSNSASLQLLWHTEGSTKIVTTGNWLDIINRSKNTLIFIELSISDIDEGKEVDTETETTNPENALATMELKTVSTSLIPPFFSWPYLIVQRDEIYEKDPTSATEPKLKEILKSISPVEWLEKVERAVMSETLPDWDATHIVEQSFTSTDYYQSLPEDTWDNLQQSLVTQAQIHKNQGKESSARTRHVFIMNDQCSRLTSSTVTLTSIVSETLKWFVDDLNTSTVLRKVWGAMNNIAKVISQTQHRSTAEPDDLREYTDPEWRSPDTGTRRWTIRSPQDSIQQGKYAPPPEDSALNESINGCKKCRHRRVYDNPSDALKHLEIHLSQMDSSGKTRRANLKDWIRNADQRAIEEVNAGFLAVLDQATKKSRFLLAEARGLAQGVTDSEGKMSKLYSFSPELLKSLQRFVQFFLSMERSIHYTEASYQENVERTRAESTSLPARITRDASNSYKEPYSTEGLEVLHKFCDSVKASLQAARKDLCRMAHTKGPNDYRKRLSLGPEYLCAWFMRRLLVKPVDNSMTTADLYHEYLSTLQFQVNHRPSKRLLRSINLLQEELLALMTVNSWQSKLIEDYTAVLNPTGYSQEIPSRNAMFPHEQLLLSSCLSSLADAKEDYTEMIERCGPLSESTKQSAEINEEDHGKAILIFTIVTVIFVPLSFITSYLGMNTSDIRDMTNKQSLFWEIAIPLTTVTLGSIMLIAYNGDEIKDHIASYGRLLTGKQDTRTTARGISVAQRKQASKVTSQSSSTLDYKSLADEAEFAPPYSYNDIFRTGRNPFADLQVGSTPPNPLRMNQTYEGSLFGPQPVPVASKIAPEIQVRRTRRTGRYAAGPPPPPPQPQPLFGSGMPNYPSYQPPLPAAGPSLLNSGVPTYPKIHKQYLDRETLAYYNIPWEYDATDPDYYVLLQEMGPHETDILFEHTGRIRDMKKRKLYVEESGERVGGNEYAWVRRRHGRERRTRGRDRTAADMFF</sequence>
<dbReference type="Gene3D" id="1.20.58.340">
    <property type="entry name" value="Magnesium transport protein CorA, transmembrane region"/>
    <property type="match status" value="1"/>
</dbReference>
<evidence type="ECO:0000256" key="3">
    <source>
        <dbReference type="ARBA" id="ARBA00022989"/>
    </source>
</evidence>
<keyword evidence="3 6" id="KW-1133">Transmembrane helix</keyword>
<feature type="compositionally biased region" description="Basic and acidic residues" evidence="5">
    <location>
        <begin position="772"/>
        <end position="789"/>
    </location>
</feature>
<feature type="compositionally biased region" description="Basic and acidic residues" evidence="5">
    <location>
        <begin position="16"/>
        <end position="31"/>
    </location>
</feature>
<feature type="compositionally biased region" description="Pro residues" evidence="5">
    <location>
        <begin position="1355"/>
        <end position="1364"/>
    </location>
</feature>
<dbReference type="GO" id="GO:0015087">
    <property type="term" value="F:cobalt ion transmembrane transporter activity"/>
    <property type="evidence" value="ECO:0007669"/>
    <property type="project" value="TreeGrafter"/>
</dbReference>
<feature type="transmembrane region" description="Helical" evidence="6">
    <location>
        <begin position="1169"/>
        <end position="1193"/>
    </location>
</feature>
<keyword evidence="4 6" id="KW-0472">Membrane</keyword>